<dbReference type="Proteomes" id="UP000887579">
    <property type="component" value="Unplaced"/>
</dbReference>
<name>A0AC34F5D7_9BILA</name>
<evidence type="ECO:0000313" key="1">
    <source>
        <dbReference type="Proteomes" id="UP000887579"/>
    </source>
</evidence>
<accession>A0AC34F5D7</accession>
<proteinExistence type="predicted"/>
<organism evidence="1 2">
    <name type="scientific">Panagrolaimus sp. ES5</name>
    <dbReference type="NCBI Taxonomy" id="591445"/>
    <lineage>
        <taxon>Eukaryota</taxon>
        <taxon>Metazoa</taxon>
        <taxon>Ecdysozoa</taxon>
        <taxon>Nematoda</taxon>
        <taxon>Chromadorea</taxon>
        <taxon>Rhabditida</taxon>
        <taxon>Tylenchina</taxon>
        <taxon>Panagrolaimomorpha</taxon>
        <taxon>Panagrolaimoidea</taxon>
        <taxon>Panagrolaimidae</taxon>
        <taxon>Panagrolaimus</taxon>
    </lineage>
</organism>
<evidence type="ECO:0000313" key="2">
    <source>
        <dbReference type="WBParaSite" id="ES5_v2.g12340.t1"/>
    </source>
</evidence>
<sequence length="114" mass="13890">MTIYCHEDPSYNPDLTSYRRILRLVKPELIPSLKHYGAHNYSWTENNHLQFITEKNGGNKFECTEETLNKYFCAKKRNLRQYKGADEKLNYLQRNFLEWYDFKYIIHPLTWLYG</sequence>
<dbReference type="WBParaSite" id="ES5_v2.g12340.t1">
    <property type="protein sequence ID" value="ES5_v2.g12340.t1"/>
    <property type="gene ID" value="ES5_v2.g12340"/>
</dbReference>
<reference evidence="2" key="1">
    <citation type="submission" date="2022-11" db="UniProtKB">
        <authorList>
            <consortium name="WormBaseParasite"/>
        </authorList>
    </citation>
    <scope>IDENTIFICATION</scope>
</reference>
<protein>
    <submittedName>
        <fullName evidence="2">Uncharacterized protein</fullName>
    </submittedName>
</protein>